<evidence type="ECO:0000256" key="1">
    <source>
        <dbReference type="ARBA" id="ARBA00004842"/>
    </source>
</evidence>
<feature type="binding site" evidence="11">
    <location>
        <position position="118"/>
    </location>
    <ligand>
        <name>ATP</name>
        <dbReference type="ChEBI" id="CHEBI:30616"/>
    </ligand>
</feature>
<dbReference type="InterPro" id="IPR023000">
    <property type="entry name" value="Shikimate_kinase_CS"/>
</dbReference>
<feature type="binding site" evidence="11">
    <location>
        <position position="136"/>
    </location>
    <ligand>
        <name>substrate</name>
    </ligand>
</feature>
<comment type="pathway">
    <text evidence="1 11">Metabolic intermediate biosynthesis; chorismate biosynthesis; chorismate from D-erythrose 4-phosphate and phosphoenolpyruvate: step 5/7.</text>
</comment>
<feature type="binding site" evidence="11">
    <location>
        <position position="80"/>
    </location>
    <ligand>
        <name>substrate</name>
    </ligand>
</feature>
<comment type="caution">
    <text evidence="12">The sequence shown here is derived from an EMBL/GenBank/DDBJ whole genome shotgun (WGS) entry which is preliminary data.</text>
</comment>
<reference evidence="12 13" key="1">
    <citation type="submission" date="2023-02" db="EMBL/GenBank/DDBJ databases">
        <title>Defining the Infant Male Urobiome and Moving Towards Mechanisms in Urobiome Research.</title>
        <authorList>
            <person name="Reasoner S."/>
            <person name="Flores V."/>
            <person name="Van Horn G."/>
            <person name="Morales G."/>
            <person name="Peard L."/>
            <person name="Abelson B."/>
            <person name="Manuel C."/>
            <person name="Lee J."/>
            <person name="Baker B."/>
            <person name="Williams T."/>
            <person name="Schmitz J."/>
            <person name="Clayton D."/>
            <person name="Hadjifrangiskou M."/>
        </authorList>
    </citation>
    <scope>NUCLEOTIDE SEQUENCE [LARGE SCALE GENOMIC DNA]</scope>
    <source>
        <strain evidence="12 13">AS1053</strain>
    </source>
</reference>
<keyword evidence="11" id="KW-0479">Metal-binding</keyword>
<keyword evidence="9 11" id="KW-0057">Aromatic amino acid biosynthesis</keyword>
<evidence type="ECO:0000313" key="12">
    <source>
        <dbReference type="EMBL" id="MDE1655641.1"/>
    </source>
</evidence>
<keyword evidence="13" id="KW-1185">Reference proteome</keyword>
<dbReference type="GeneID" id="83607940"/>
<dbReference type="EC" id="2.7.1.71" evidence="3 11"/>
<comment type="cofactor">
    <cofactor evidence="11">
        <name>Mg(2+)</name>
        <dbReference type="ChEBI" id="CHEBI:18420"/>
    </cofactor>
    <text evidence="11">Binds 1 Mg(2+) ion per subunit.</text>
</comment>
<dbReference type="Pfam" id="PF01202">
    <property type="entry name" value="SKI"/>
    <property type="match status" value="1"/>
</dbReference>
<evidence type="ECO:0000256" key="6">
    <source>
        <dbReference type="ARBA" id="ARBA00022741"/>
    </source>
</evidence>
<sequence length="174" mass="18905">MSVRAVLVGMPGVGKSTVGKLLAKDLGLPFADSDALIVSETGQSIPEIFQTVGEEGFRRLEADIIARTLADFDGVLSLGGGAILSEATRQALRHHPVVLIEARMDILVRRITGSRTRRPLLEDNPALRLRELDRERTPLYRDVASVTVTSDGGSPHRVVRRIRAALDECGDTAR</sequence>
<comment type="catalytic activity">
    <reaction evidence="10 11">
        <text>shikimate + ATP = 3-phosphoshikimate + ADP + H(+)</text>
        <dbReference type="Rhea" id="RHEA:13121"/>
        <dbReference type="ChEBI" id="CHEBI:15378"/>
        <dbReference type="ChEBI" id="CHEBI:30616"/>
        <dbReference type="ChEBI" id="CHEBI:36208"/>
        <dbReference type="ChEBI" id="CHEBI:145989"/>
        <dbReference type="ChEBI" id="CHEBI:456216"/>
        <dbReference type="EC" id="2.7.1.71"/>
    </reaction>
</comment>
<dbReference type="EMBL" id="JARBHI010000001">
    <property type="protein sequence ID" value="MDE1655641.1"/>
    <property type="molecule type" value="Genomic_DNA"/>
</dbReference>
<dbReference type="Proteomes" id="UP001219297">
    <property type="component" value="Unassembled WGS sequence"/>
</dbReference>
<comment type="subunit">
    <text evidence="11">Monomer.</text>
</comment>
<dbReference type="InterPro" id="IPR031322">
    <property type="entry name" value="Shikimate/glucono_kinase"/>
</dbReference>
<name>A0ABT5V480_9ACTO</name>
<dbReference type="InterPro" id="IPR000623">
    <property type="entry name" value="Shikimate_kinase/TSH1"/>
</dbReference>
<evidence type="ECO:0000256" key="11">
    <source>
        <dbReference type="HAMAP-Rule" id="MF_00109"/>
    </source>
</evidence>
<keyword evidence="6 11" id="KW-0547">Nucleotide-binding</keyword>
<keyword evidence="5 11" id="KW-0808">Transferase</keyword>
<dbReference type="HAMAP" id="MF_00109">
    <property type="entry name" value="Shikimate_kinase"/>
    <property type="match status" value="1"/>
</dbReference>
<dbReference type="SUPFAM" id="SSF52540">
    <property type="entry name" value="P-loop containing nucleoside triphosphate hydrolases"/>
    <property type="match status" value="1"/>
</dbReference>
<dbReference type="CDD" id="cd00464">
    <property type="entry name" value="SK"/>
    <property type="match status" value="1"/>
</dbReference>
<feature type="binding site" evidence="11">
    <location>
        <position position="58"/>
    </location>
    <ligand>
        <name>substrate</name>
    </ligand>
</feature>
<feature type="binding site" evidence="11">
    <location>
        <begin position="12"/>
        <end position="17"/>
    </location>
    <ligand>
        <name>ATP</name>
        <dbReference type="ChEBI" id="CHEBI:30616"/>
    </ligand>
</feature>
<evidence type="ECO:0000313" key="13">
    <source>
        <dbReference type="Proteomes" id="UP001219297"/>
    </source>
</evidence>
<dbReference type="RefSeq" id="WP_126134480.1">
    <property type="nucleotide sequence ID" value="NZ_CAMXYX010000014.1"/>
</dbReference>
<evidence type="ECO:0000256" key="2">
    <source>
        <dbReference type="ARBA" id="ARBA00006997"/>
    </source>
</evidence>
<evidence type="ECO:0000256" key="3">
    <source>
        <dbReference type="ARBA" id="ARBA00012154"/>
    </source>
</evidence>
<evidence type="ECO:0000256" key="8">
    <source>
        <dbReference type="ARBA" id="ARBA00022840"/>
    </source>
</evidence>
<accession>A0ABT5V480</accession>
<evidence type="ECO:0000256" key="9">
    <source>
        <dbReference type="ARBA" id="ARBA00023141"/>
    </source>
</evidence>
<dbReference type="InterPro" id="IPR027417">
    <property type="entry name" value="P-loop_NTPase"/>
</dbReference>
<evidence type="ECO:0000256" key="4">
    <source>
        <dbReference type="ARBA" id="ARBA00022605"/>
    </source>
</evidence>
<organism evidence="12 13">
    <name type="scientific">Actinotignum sanguinis</name>
    <dbReference type="NCBI Taxonomy" id="1445614"/>
    <lineage>
        <taxon>Bacteria</taxon>
        <taxon>Bacillati</taxon>
        <taxon>Actinomycetota</taxon>
        <taxon>Actinomycetes</taxon>
        <taxon>Actinomycetales</taxon>
        <taxon>Actinomycetaceae</taxon>
        <taxon>Actinotignum</taxon>
    </lineage>
</organism>
<dbReference type="PROSITE" id="PS01128">
    <property type="entry name" value="SHIKIMATE_KINASE"/>
    <property type="match status" value="1"/>
</dbReference>
<evidence type="ECO:0000256" key="10">
    <source>
        <dbReference type="ARBA" id="ARBA00048567"/>
    </source>
</evidence>
<dbReference type="PANTHER" id="PTHR21087">
    <property type="entry name" value="SHIKIMATE KINASE"/>
    <property type="match status" value="1"/>
</dbReference>
<dbReference type="Gene3D" id="3.40.50.300">
    <property type="entry name" value="P-loop containing nucleotide triphosphate hydrolases"/>
    <property type="match status" value="1"/>
</dbReference>
<dbReference type="GO" id="GO:0016301">
    <property type="term" value="F:kinase activity"/>
    <property type="evidence" value="ECO:0007669"/>
    <property type="project" value="UniProtKB-KW"/>
</dbReference>
<comment type="caution">
    <text evidence="11">Lacks conserved residue(s) required for the propagation of feature annotation.</text>
</comment>
<keyword evidence="11" id="KW-0460">Magnesium</keyword>
<evidence type="ECO:0000256" key="7">
    <source>
        <dbReference type="ARBA" id="ARBA00022777"/>
    </source>
</evidence>
<keyword evidence="4 11" id="KW-0028">Amino-acid biosynthesis</keyword>
<feature type="binding site" evidence="11">
    <location>
        <position position="16"/>
    </location>
    <ligand>
        <name>Mg(2+)</name>
        <dbReference type="ChEBI" id="CHEBI:18420"/>
    </ligand>
</feature>
<comment type="function">
    <text evidence="11">Catalyzes the specific phosphorylation of the 3-hydroxyl group of shikimic acid using ATP as a cosubstrate.</text>
</comment>
<comment type="subcellular location">
    <subcellularLocation>
        <location evidence="11">Cytoplasm</location>
    </subcellularLocation>
</comment>
<feature type="binding site" evidence="11">
    <location>
        <position position="34"/>
    </location>
    <ligand>
        <name>substrate</name>
    </ligand>
</feature>
<dbReference type="PANTHER" id="PTHR21087:SF16">
    <property type="entry name" value="SHIKIMATE KINASE 1, CHLOROPLASTIC"/>
    <property type="match status" value="1"/>
</dbReference>
<evidence type="ECO:0000256" key="5">
    <source>
        <dbReference type="ARBA" id="ARBA00022679"/>
    </source>
</evidence>
<proteinExistence type="inferred from homology"/>
<keyword evidence="7 11" id="KW-0418">Kinase</keyword>
<comment type="similarity">
    <text evidence="2 11">Belongs to the shikimate kinase family.</text>
</comment>
<keyword evidence="11" id="KW-0963">Cytoplasm</keyword>
<protein>
    <recommendedName>
        <fullName evidence="3 11">Shikimate kinase</fullName>
        <shortName evidence="11">SK</shortName>
        <ecNumber evidence="3 11">2.7.1.71</ecNumber>
    </recommendedName>
</protein>
<keyword evidence="8 11" id="KW-0067">ATP-binding</keyword>
<gene>
    <name evidence="11" type="primary">aroK</name>
    <name evidence="12" type="ORF">PWJ81_00950</name>
</gene>
<dbReference type="PRINTS" id="PR01100">
    <property type="entry name" value="SHIKIMTKNASE"/>
</dbReference>